<dbReference type="OrthoDB" id="262547at2759"/>
<proteinExistence type="predicted"/>
<dbReference type="PANTHER" id="PTHR34144:SF7">
    <property type="entry name" value="EXPORT PROTEIN (CAP59), PUTATIVE (AFU_ORTHOLOGUE AFUA_7G05020)-RELATED"/>
    <property type="match status" value="1"/>
</dbReference>
<gene>
    <name evidence="1" type="ORF">H4R34_005903</name>
</gene>
<dbReference type="PANTHER" id="PTHR34144">
    <property type="entry name" value="CHROMOSOME 8, WHOLE GENOME SHOTGUN SEQUENCE"/>
    <property type="match status" value="1"/>
</dbReference>
<dbReference type="Proteomes" id="UP001151582">
    <property type="component" value="Unassembled WGS sequence"/>
</dbReference>
<reference evidence="1" key="1">
    <citation type="submission" date="2022-07" db="EMBL/GenBank/DDBJ databases">
        <title>Phylogenomic reconstructions and comparative analyses of Kickxellomycotina fungi.</title>
        <authorList>
            <person name="Reynolds N.K."/>
            <person name="Stajich J.E."/>
            <person name="Barry K."/>
            <person name="Grigoriev I.V."/>
            <person name="Crous P."/>
            <person name="Smith M.E."/>
        </authorList>
    </citation>
    <scope>NUCLEOTIDE SEQUENCE</scope>
    <source>
        <strain evidence="1">RSA 567</strain>
    </source>
</reference>
<dbReference type="Pfam" id="PF11735">
    <property type="entry name" value="CAP59_mtransfer"/>
    <property type="match status" value="1"/>
</dbReference>
<accession>A0A9W8B1H8</accession>
<dbReference type="EMBL" id="JANBQB010001573">
    <property type="protein sequence ID" value="KAJ1970932.1"/>
    <property type="molecule type" value="Genomic_DNA"/>
</dbReference>
<evidence type="ECO:0000313" key="2">
    <source>
        <dbReference type="Proteomes" id="UP001151582"/>
    </source>
</evidence>
<keyword evidence="2" id="KW-1185">Reference proteome</keyword>
<dbReference type="InterPro" id="IPR021047">
    <property type="entry name" value="Mannosyltransferase_CMT1"/>
</dbReference>
<protein>
    <submittedName>
        <fullName evidence="1">Uncharacterized protein</fullName>
    </submittedName>
</protein>
<dbReference type="AlphaFoldDB" id="A0A9W8B1H8"/>
<name>A0A9W8B1H8_9FUNG</name>
<comment type="caution">
    <text evidence="1">The sequence shown here is derived from an EMBL/GenBank/DDBJ whole genome shotgun (WGS) entry which is preliminary data.</text>
</comment>
<evidence type="ECO:0000313" key="1">
    <source>
        <dbReference type="EMBL" id="KAJ1970932.1"/>
    </source>
</evidence>
<sequence length="256" mass="27971">MQALDLDFHLALSNATAPDAAHRVPFMVNVRNQLLEPLEQYAEYHHQSPYTKVIFLDSTYFCAHSILSLLATADTQQADLACGLNFSDAEGALQFSDTWTARDIAGRAFDQDPADLVSDAQGRQRLEAQLPFQVQACWNGLAVLDAAFFYDAHNTTFRVNRKDECVGPETLLLAQDLAREGLDRFVVDPTVRVTNSAATWELLQAHGTLLPPAVGNTTALPTEVAYVEGSAEVYCAPVDVAAPGSQNKNGTWVSWA</sequence>
<organism evidence="1 2">
    <name type="scientific">Dimargaris verticillata</name>
    <dbReference type="NCBI Taxonomy" id="2761393"/>
    <lineage>
        <taxon>Eukaryota</taxon>
        <taxon>Fungi</taxon>
        <taxon>Fungi incertae sedis</taxon>
        <taxon>Zoopagomycota</taxon>
        <taxon>Kickxellomycotina</taxon>
        <taxon>Dimargaritomycetes</taxon>
        <taxon>Dimargaritales</taxon>
        <taxon>Dimargaritaceae</taxon>
        <taxon>Dimargaris</taxon>
    </lineage>
</organism>